<dbReference type="EMBL" id="SNWD01000002">
    <property type="protein sequence ID" value="TDN85565.1"/>
    <property type="molecule type" value="Genomic_DNA"/>
</dbReference>
<dbReference type="Proteomes" id="UP000295493">
    <property type="component" value="Unassembled WGS sequence"/>
</dbReference>
<feature type="transmembrane region" description="Helical" evidence="1">
    <location>
        <begin position="140"/>
        <end position="159"/>
    </location>
</feature>
<feature type="transmembrane region" description="Helical" evidence="1">
    <location>
        <begin position="110"/>
        <end position="134"/>
    </location>
</feature>
<feature type="transmembrane region" description="Helical" evidence="1">
    <location>
        <begin position="382"/>
        <end position="401"/>
    </location>
</feature>
<proteinExistence type="predicted"/>
<keyword evidence="1" id="KW-0812">Transmembrane</keyword>
<feature type="transmembrane region" description="Helical" evidence="1">
    <location>
        <begin position="6"/>
        <end position="24"/>
    </location>
</feature>
<evidence type="ECO:0000313" key="3">
    <source>
        <dbReference type="Proteomes" id="UP000295493"/>
    </source>
</evidence>
<evidence type="ECO:0000256" key="1">
    <source>
        <dbReference type="SAM" id="Phobius"/>
    </source>
</evidence>
<protein>
    <submittedName>
        <fullName evidence="2">Uncharacterized protein</fullName>
    </submittedName>
</protein>
<dbReference type="AlphaFoldDB" id="A0A4R6FX44"/>
<organism evidence="2 3">
    <name type="scientific">Stakelama pacifica</name>
    <dbReference type="NCBI Taxonomy" id="517720"/>
    <lineage>
        <taxon>Bacteria</taxon>
        <taxon>Pseudomonadati</taxon>
        <taxon>Pseudomonadota</taxon>
        <taxon>Alphaproteobacteria</taxon>
        <taxon>Sphingomonadales</taxon>
        <taxon>Sphingomonadaceae</taxon>
        <taxon>Stakelama</taxon>
    </lineage>
</organism>
<feature type="transmembrane region" description="Helical" evidence="1">
    <location>
        <begin position="31"/>
        <end position="55"/>
    </location>
</feature>
<name>A0A4R6FX44_9SPHN</name>
<dbReference type="RefSeq" id="WP_133494484.1">
    <property type="nucleotide sequence ID" value="NZ_BMLU01000002.1"/>
</dbReference>
<sequence>MGDHLIIGAAVVTGAAVALTLIFARFARTDSWLATVTPLASIIGSGFLICGPLLAREFGSMAAPAMIALLILAFTVGSIIRFNIAHAEPVLAEISTHHPLAWTARTGQGVLAAAYAVSVAYYLKLLAMFCLRAIDSQSLLLANSIVSAIIAVLGLLAFSGGLRRVERVADASVSLKLGLIAGMLVALGLDWGRTGGTGLIPAAPVDGHSLLLLLGLIITVQGFETSRYMGESYDAETRIRTMRNAQIISSVIYVLFLVLLTPRLGQAADTQGVAGVLDVMESVAPFLGAFVLAAAVTSQLSAAVADSIGSTGLAVELSRHRLNTATGFLMAGALALVVTWTTDALQVIAVASRAFALFYAFQCAIAIWVARRAGKAGLARQLLFLFVGLLCLVAVAAGAPAEG</sequence>
<feature type="transmembrane region" description="Helical" evidence="1">
    <location>
        <begin position="348"/>
        <end position="370"/>
    </location>
</feature>
<dbReference type="Gene3D" id="1.20.1740.10">
    <property type="entry name" value="Amino acid/polyamine transporter I"/>
    <property type="match status" value="1"/>
</dbReference>
<keyword evidence="3" id="KW-1185">Reference proteome</keyword>
<feature type="transmembrane region" description="Helical" evidence="1">
    <location>
        <begin position="209"/>
        <end position="226"/>
    </location>
</feature>
<feature type="transmembrane region" description="Helical" evidence="1">
    <location>
        <begin position="284"/>
        <end position="305"/>
    </location>
</feature>
<feature type="transmembrane region" description="Helical" evidence="1">
    <location>
        <begin position="325"/>
        <end position="342"/>
    </location>
</feature>
<accession>A0A4R6FX44</accession>
<keyword evidence="1" id="KW-0472">Membrane</keyword>
<dbReference type="OrthoDB" id="271600at2"/>
<gene>
    <name evidence="2" type="ORF">EV664_102272</name>
</gene>
<comment type="caution">
    <text evidence="2">The sequence shown here is derived from an EMBL/GenBank/DDBJ whole genome shotgun (WGS) entry which is preliminary data.</text>
</comment>
<keyword evidence="1" id="KW-1133">Transmembrane helix</keyword>
<evidence type="ECO:0000313" key="2">
    <source>
        <dbReference type="EMBL" id="TDN85565.1"/>
    </source>
</evidence>
<feature type="transmembrane region" description="Helical" evidence="1">
    <location>
        <begin position="171"/>
        <end position="189"/>
    </location>
</feature>
<feature type="transmembrane region" description="Helical" evidence="1">
    <location>
        <begin position="61"/>
        <end position="80"/>
    </location>
</feature>
<feature type="transmembrane region" description="Helical" evidence="1">
    <location>
        <begin position="247"/>
        <end position="264"/>
    </location>
</feature>
<reference evidence="2 3" key="1">
    <citation type="submission" date="2019-03" db="EMBL/GenBank/DDBJ databases">
        <title>Genomic Encyclopedia of Type Strains, Phase IV (KMG-IV): sequencing the most valuable type-strain genomes for metagenomic binning, comparative biology and taxonomic classification.</title>
        <authorList>
            <person name="Goeker M."/>
        </authorList>
    </citation>
    <scope>NUCLEOTIDE SEQUENCE [LARGE SCALE GENOMIC DNA]</scope>
    <source>
        <strain evidence="2 3">DSM 25059</strain>
    </source>
</reference>